<feature type="region of interest" description="Disordered" evidence="1">
    <location>
        <begin position="14"/>
        <end position="80"/>
    </location>
</feature>
<accession>A0A1N7FSI4</accession>
<feature type="compositionally biased region" description="Polar residues" evidence="1">
    <location>
        <begin position="29"/>
        <end position="57"/>
    </location>
</feature>
<evidence type="ECO:0000313" key="2">
    <source>
        <dbReference type="EMBL" id="SIS03226.1"/>
    </source>
</evidence>
<keyword evidence="3" id="KW-1185">Reference proteome</keyword>
<feature type="compositionally biased region" description="Basic and acidic residues" evidence="1">
    <location>
        <begin position="71"/>
        <end position="80"/>
    </location>
</feature>
<dbReference type="AlphaFoldDB" id="A0A1N7FSI4"/>
<evidence type="ECO:0000313" key="3">
    <source>
        <dbReference type="Proteomes" id="UP000185687"/>
    </source>
</evidence>
<proteinExistence type="predicted"/>
<dbReference type="EMBL" id="FTNP01000007">
    <property type="protein sequence ID" value="SIS03226.1"/>
    <property type="molecule type" value="Genomic_DNA"/>
</dbReference>
<protein>
    <submittedName>
        <fullName evidence="2">Uncharacterized protein</fullName>
    </submittedName>
</protein>
<reference evidence="2 3" key="1">
    <citation type="submission" date="2017-01" db="EMBL/GenBank/DDBJ databases">
        <authorList>
            <person name="Mah S.A."/>
            <person name="Swanson W.J."/>
            <person name="Moy G.W."/>
            <person name="Vacquier V.D."/>
        </authorList>
    </citation>
    <scope>NUCLEOTIDE SEQUENCE [LARGE SCALE GENOMIC DNA]</scope>
    <source>
        <strain evidence="2 3">CGMCC 1.8909</strain>
    </source>
</reference>
<dbReference type="Proteomes" id="UP000185687">
    <property type="component" value="Unassembled WGS sequence"/>
</dbReference>
<evidence type="ECO:0000256" key="1">
    <source>
        <dbReference type="SAM" id="MobiDB-lite"/>
    </source>
</evidence>
<organism evidence="2 3">
    <name type="scientific">Natronorubrum daqingense</name>
    <dbReference type="NCBI Taxonomy" id="588898"/>
    <lineage>
        <taxon>Archaea</taxon>
        <taxon>Methanobacteriati</taxon>
        <taxon>Methanobacteriota</taxon>
        <taxon>Stenosarchaea group</taxon>
        <taxon>Halobacteria</taxon>
        <taxon>Halobacteriales</taxon>
        <taxon>Natrialbaceae</taxon>
        <taxon>Natronorubrum</taxon>
    </lineage>
</organism>
<sequence>MGYRSLEVPAIAPIHHLHTNHPPDALQTLPDTLQTPSQTPSGHPPNTLQEPLTNRLTTRPDPVDATIYLEGESKTDSRPD</sequence>
<name>A0A1N7FSI4_9EURY</name>
<gene>
    <name evidence="2" type="ORF">SAMN05421809_3460</name>
</gene>